<dbReference type="EMBL" id="QGKY02000094">
    <property type="protein sequence ID" value="KAF2601359.1"/>
    <property type="molecule type" value="Genomic_DNA"/>
</dbReference>
<sequence>MILGHSQLCITAIFPQREATSNARMALCRAFLEDHGHVFPESEDLEIHTSETHGSWVRFFINRRLYGLSSRNLEIGWTSSWNPEAGWNLVLEPGGWMDSRPGTWGCRVNPFFKPVMWESGVSPLDPENFFGTWRLSKDPKVVWEPEGVISSSAPVSRLLLIVCDIILCPRRSLLDPEAMWESGVSPLDPEIVSGPIGLVGTRRLLWTRRSLGNTEVPLDPKVVLNPELYKNLEVYLFQALRSFQDPETAWGPEGTVLRLPRQDYSWYLFGFRILPVGSWPLSSSYAVFYFCRKSLTGLEGVGVGVMTQLPGLRCFPRLEKQDLDCSMYFTVLLQ</sequence>
<gene>
    <name evidence="1" type="ORF">F2Q70_00026460</name>
</gene>
<protein>
    <submittedName>
        <fullName evidence="1">Uncharacterized protein</fullName>
    </submittedName>
</protein>
<reference evidence="1" key="1">
    <citation type="submission" date="2019-12" db="EMBL/GenBank/DDBJ databases">
        <title>Genome sequencing and annotation of Brassica cretica.</title>
        <authorList>
            <person name="Studholme D.J."/>
            <person name="Sarris P.F."/>
        </authorList>
    </citation>
    <scope>NUCLEOTIDE SEQUENCE</scope>
    <source>
        <strain evidence="1">PFS-102/07</strain>
        <tissue evidence="1">Leaf</tissue>
    </source>
</reference>
<organism evidence="1">
    <name type="scientific">Brassica cretica</name>
    <name type="common">Mustard</name>
    <dbReference type="NCBI Taxonomy" id="69181"/>
    <lineage>
        <taxon>Eukaryota</taxon>
        <taxon>Viridiplantae</taxon>
        <taxon>Streptophyta</taxon>
        <taxon>Embryophyta</taxon>
        <taxon>Tracheophyta</taxon>
        <taxon>Spermatophyta</taxon>
        <taxon>Magnoliopsida</taxon>
        <taxon>eudicotyledons</taxon>
        <taxon>Gunneridae</taxon>
        <taxon>Pentapetalae</taxon>
        <taxon>rosids</taxon>
        <taxon>malvids</taxon>
        <taxon>Brassicales</taxon>
        <taxon>Brassicaceae</taxon>
        <taxon>Brassiceae</taxon>
        <taxon>Brassica</taxon>
    </lineage>
</organism>
<dbReference type="AlphaFoldDB" id="A0A8S9L4B0"/>
<comment type="caution">
    <text evidence="1">The sequence shown here is derived from an EMBL/GenBank/DDBJ whole genome shotgun (WGS) entry which is preliminary data.</text>
</comment>
<accession>A0A8S9L4B0</accession>
<proteinExistence type="predicted"/>
<name>A0A8S9L4B0_BRACR</name>
<evidence type="ECO:0000313" key="1">
    <source>
        <dbReference type="EMBL" id="KAF2601359.1"/>
    </source>
</evidence>